<proteinExistence type="predicted"/>
<dbReference type="InterPro" id="IPR036116">
    <property type="entry name" value="FN3_sf"/>
</dbReference>
<evidence type="ECO:0000313" key="5">
    <source>
        <dbReference type="Proteomes" id="UP000219922"/>
    </source>
</evidence>
<reference evidence="4 5" key="1">
    <citation type="submission" date="2017-09" db="EMBL/GenBank/DDBJ databases">
        <title>Large-scale bioinformatics analysis of Bacillus genomes uncovers conserved roles of natural products in bacterial physiology.</title>
        <authorList>
            <consortium name="Agbiome Team Llc"/>
            <person name="Bleich R.M."/>
            <person name="Grubbs K.J."/>
            <person name="Santa Maria K.C."/>
            <person name="Allen S.E."/>
            <person name="Farag S."/>
            <person name="Shank E.A."/>
            <person name="Bowers A."/>
        </authorList>
    </citation>
    <scope>NUCLEOTIDE SEQUENCE [LARGE SCALE GENOMIC DNA]</scope>
    <source>
        <strain evidence="4 5">AFS092789</strain>
    </source>
</reference>
<feature type="region of interest" description="Disordered" evidence="2">
    <location>
        <begin position="824"/>
        <end position="852"/>
    </location>
</feature>
<dbReference type="PANTHER" id="PTHR13817:SF166">
    <property type="entry name" value="NEURONAL IGCAM-RELATED"/>
    <property type="match status" value="1"/>
</dbReference>
<dbReference type="PROSITE" id="PS50853">
    <property type="entry name" value="FN3"/>
    <property type="match status" value="1"/>
</dbReference>
<dbReference type="SMART" id="SM00060">
    <property type="entry name" value="FN3"/>
    <property type="match status" value="5"/>
</dbReference>
<keyword evidence="1" id="KW-0677">Repeat</keyword>
<dbReference type="EMBL" id="NVMX01000172">
    <property type="protein sequence ID" value="PDZ94528.1"/>
    <property type="molecule type" value="Genomic_DNA"/>
</dbReference>
<evidence type="ECO:0000256" key="2">
    <source>
        <dbReference type="SAM" id="MobiDB-lite"/>
    </source>
</evidence>
<sequence>MIKQKFLKIALASALCFQYFIPIGNIIKVHAATTEATSLTASKTDTTVSLNWTNPVDATFDHTNIYRDGTLLGSVKKNNYSIFHDSNLLKNTTYSYKVTSVDVNGEETEGNSISITTESVASNEVLKGLWMVIGTDAFTGTKLTNKTTDRITNTTTIYYSGSTDTIWTELPTTYDVDSYALKAPGAGSLKLTLYNEQKQVIATVNNTDASGNRAYFPVAYGVKYVAFENTSGSLKDVDEMYLYKAEGPYELSGLNASKTDRTVSLNWTNPPQKDLDYLNIYRDGNLIGKVKNNALPIYHDETVEPNTTYSYRVTAVDKYNNNGVISSKETTGLTTTVTTDSTVSNEVLKGLWMIQGPDIFSGTTLTNKTTDRIANTTTNVYYSGNATDTIWTELPTTYDVDSYALKAPGAGSLKMTLYNDQKQVVATVNKTDDTGNRVYFPMASDIKYVAFENTSQSLKTVDEIYLYKVKDVAEISGLQESHSHSDVTLSWDNPNDNSIVSYNTYRDGTKIANTTNLTYTDNTVSPNKKYKYTVKAVNGLGKESLGATIDVTTNSIPDVTNLKEVHTNNTVKISWVNPEISNLHAVNVYRNGVKIASVTGNSFEDTNLLAKTNYSYNLKVEDTNSYESSGSPIHVTTNPNAPMKPIIEVTKTTYKEITVKWDTVQDADTYTLKQNGSVIYTGAKNTFAVLNLKPATSYQFEVSAANITGTSEPASIQAKTVNEPGNINIEFFFKEFPKAVSYEITRDDLKWTYHPSDAVNGYIYHREENVEGNKIYKYTIRVKNSLGEVIKEIEATIDVGQTSQTNDEVKKEIDWESTNEVIPPVEETKPPVDGNNNESSKDELGTKKEYMENGKLVEEVTISKDSLDNYLKNNTGSKTINVCSS</sequence>
<dbReference type="CDD" id="cd00063">
    <property type="entry name" value="FN3"/>
    <property type="match status" value="1"/>
</dbReference>
<feature type="compositionally biased region" description="Basic and acidic residues" evidence="2">
    <location>
        <begin position="839"/>
        <end position="852"/>
    </location>
</feature>
<evidence type="ECO:0000259" key="3">
    <source>
        <dbReference type="PROSITE" id="PS50853"/>
    </source>
</evidence>
<dbReference type="AlphaFoldDB" id="A0A9X6SSV4"/>
<accession>A0A9X6SSV4</accession>
<organism evidence="4 5">
    <name type="scientific">Bacillus cereus</name>
    <dbReference type="NCBI Taxonomy" id="1396"/>
    <lineage>
        <taxon>Bacteria</taxon>
        <taxon>Bacillati</taxon>
        <taxon>Bacillota</taxon>
        <taxon>Bacilli</taxon>
        <taxon>Bacillales</taxon>
        <taxon>Bacillaceae</taxon>
        <taxon>Bacillus</taxon>
        <taxon>Bacillus cereus group</taxon>
    </lineage>
</organism>
<evidence type="ECO:0000313" key="4">
    <source>
        <dbReference type="EMBL" id="PDZ94528.1"/>
    </source>
</evidence>
<dbReference type="SUPFAM" id="SSF49265">
    <property type="entry name" value="Fibronectin type III"/>
    <property type="match status" value="3"/>
</dbReference>
<feature type="domain" description="Fibronectin type-III" evidence="3">
    <location>
        <begin position="641"/>
        <end position="724"/>
    </location>
</feature>
<dbReference type="InterPro" id="IPR003961">
    <property type="entry name" value="FN3_dom"/>
</dbReference>
<dbReference type="InterPro" id="IPR013783">
    <property type="entry name" value="Ig-like_fold"/>
</dbReference>
<comment type="caution">
    <text evidence="4">The sequence shown here is derived from an EMBL/GenBank/DDBJ whole genome shotgun (WGS) entry which is preliminary data.</text>
</comment>
<protein>
    <recommendedName>
        <fullName evidence="3">Fibronectin type-III domain-containing protein</fullName>
    </recommendedName>
</protein>
<gene>
    <name evidence="4" type="ORF">CON36_33325</name>
</gene>
<dbReference type="PANTHER" id="PTHR13817">
    <property type="entry name" value="TITIN"/>
    <property type="match status" value="1"/>
</dbReference>
<evidence type="ECO:0000256" key="1">
    <source>
        <dbReference type="ARBA" id="ARBA00022737"/>
    </source>
</evidence>
<dbReference type="Gene3D" id="2.60.40.10">
    <property type="entry name" value="Immunoglobulins"/>
    <property type="match status" value="5"/>
</dbReference>
<feature type="non-terminal residue" evidence="4">
    <location>
        <position position="885"/>
    </location>
</feature>
<dbReference type="InterPro" id="IPR050964">
    <property type="entry name" value="Striated_Muscle_Regulatory"/>
</dbReference>
<dbReference type="Proteomes" id="UP000219922">
    <property type="component" value="Unassembled WGS sequence"/>
</dbReference>
<name>A0A9X6SSV4_BACCE</name>